<evidence type="ECO:0000313" key="1">
    <source>
        <dbReference type="EnsemblPlants" id="LPERR01G09870.1"/>
    </source>
</evidence>
<evidence type="ECO:0000313" key="2">
    <source>
        <dbReference type="Proteomes" id="UP000032180"/>
    </source>
</evidence>
<keyword evidence="2" id="KW-1185">Reference proteome</keyword>
<dbReference type="eggNOG" id="ENOG502R3NG">
    <property type="taxonomic scope" value="Eukaryota"/>
</dbReference>
<proteinExistence type="predicted"/>
<reference evidence="1 2" key="1">
    <citation type="submission" date="2012-08" db="EMBL/GenBank/DDBJ databases">
        <title>Oryza genome evolution.</title>
        <authorList>
            <person name="Wing R.A."/>
        </authorList>
    </citation>
    <scope>NUCLEOTIDE SEQUENCE</scope>
</reference>
<dbReference type="AlphaFoldDB" id="A0A0D9UZD8"/>
<sequence length="82" mass="8944">MASIVQLLSELIGGESTSAMAAEWYMGGHSLREFRPSPAVGEQPADEARKSGVVEVEEKKAKEESFEDFAAVSRISVDVMWP</sequence>
<dbReference type="HOGENOM" id="CLU_169290_0_0_1"/>
<dbReference type="EnsemblPlants" id="LPERR01G09870.1">
    <property type="protein sequence ID" value="LPERR01G09870.1"/>
    <property type="gene ID" value="LPERR01G09870"/>
</dbReference>
<reference evidence="2" key="2">
    <citation type="submission" date="2013-12" db="EMBL/GenBank/DDBJ databases">
        <authorList>
            <person name="Yu Y."/>
            <person name="Lee S."/>
            <person name="de Baynast K."/>
            <person name="Wissotski M."/>
            <person name="Liu L."/>
            <person name="Talag J."/>
            <person name="Goicoechea J."/>
            <person name="Angelova A."/>
            <person name="Jetty R."/>
            <person name="Kudrna D."/>
            <person name="Golser W."/>
            <person name="Rivera L."/>
            <person name="Zhang J."/>
            <person name="Wing R."/>
        </authorList>
    </citation>
    <scope>NUCLEOTIDE SEQUENCE</scope>
</reference>
<dbReference type="Gramene" id="LPERR01G09870.1">
    <property type="protein sequence ID" value="LPERR01G09870.1"/>
    <property type="gene ID" value="LPERR01G09870"/>
</dbReference>
<accession>A0A0D9UZD8</accession>
<protein>
    <submittedName>
        <fullName evidence="1">Uncharacterized protein</fullName>
    </submittedName>
</protein>
<dbReference type="Proteomes" id="UP000032180">
    <property type="component" value="Chromosome 1"/>
</dbReference>
<reference evidence="1" key="3">
    <citation type="submission" date="2015-04" db="UniProtKB">
        <authorList>
            <consortium name="EnsemblPlants"/>
        </authorList>
    </citation>
    <scope>IDENTIFICATION</scope>
</reference>
<name>A0A0D9UZD8_9ORYZ</name>
<organism evidence="1 2">
    <name type="scientific">Leersia perrieri</name>
    <dbReference type="NCBI Taxonomy" id="77586"/>
    <lineage>
        <taxon>Eukaryota</taxon>
        <taxon>Viridiplantae</taxon>
        <taxon>Streptophyta</taxon>
        <taxon>Embryophyta</taxon>
        <taxon>Tracheophyta</taxon>
        <taxon>Spermatophyta</taxon>
        <taxon>Magnoliopsida</taxon>
        <taxon>Liliopsida</taxon>
        <taxon>Poales</taxon>
        <taxon>Poaceae</taxon>
        <taxon>BOP clade</taxon>
        <taxon>Oryzoideae</taxon>
        <taxon>Oryzeae</taxon>
        <taxon>Oryzinae</taxon>
        <taxon>Leersia</taxon>
    </lineage>
</organism>